<dbReference type="InterPro" id="IPR011008">
    <property type="entry name" value="Dimeric_a/b-barrel"/>
</dbReference>
<dbReference type="eggNOG" id="COG1359">
    <property type="taxonomic scope" value="Bacteria"/>
</dbReference>
<reference evidence="3" key="1">
    <citation type="journal article" date="2013" name="Proc. Natl. Acad. Sci. U.S.A.">
        <title>Improving the coverage of the cyanobacterial phylum using diversity-driven genome sequencing.</title>
        <authorList>
            <person name="Shih P.M."/>
            <person name="Wu D."/>
            <person name="Latifi A."/>
            <person name="Axen S.D."/>
            <person name="Fewer D.P."/>
            <person name="Talla E."/>
            <person name="Calteau A."/>
            <person name="Cai F."/>
            <person name="Tandeau de Marsac N."/>
            <person name="Rippka R."/>
            <person name="Herdman M."/>
            <person name="Sivonen K."/>
            <person name="Coursin T."/>
            <person name="Laurent T."/>
            <person name="Goodwin L."/>
            <person name="Nolan M."/>
            <person name="Davenport K.W."/>
            <person name="Han C.S."/>
            <person name="Rubin E.M."/>
            <person name="Eisen J.A."/>
            <person name="Woyke T."/>
            <person name="Gugger M."/>
            <person name="Kerfeld C.A."/>
        </authorList>
    </citation>
    <scope>NUCLEOTIDE SEQUENCE [LARGE SCALE GENOMIC DNA]</scope>
    <source>
        <strain evidence="3">ATCC 29371 / PCC 7437</strain>
    </source>
</reference>
<dbReference type="AlphaFoldDB" id="K9Y109"/>
<feature type="domain" description="ABM" evidence="1">
    <location>
        <begin position="5"/>
        <end position="94"/>
    </location>
</feature>
<dbReference type="InterPro" id="IPR050744">
    <property type="entry name" value="AI-2_Isomerase_LsrG"/>
</dbReference>
<dbReference type="EMBL" id="CP003653">
    <property type="protein sequence ID" value="AFZ37622.1"/>
    <property type="molecule type" value="Genomic_DNA"/>
</dbReference>
<evidence type="ECO:0000313" key="3">
    <source>
        <dbReference type="Proteomes" id="UP000010473"/>
    </source>
</evidence>
<dbReference type="SUPFAM" id="SSF54909">
    <property type="entry name" value="Dimeric alpha+beta barrel"/>
    <property type="match status" value="1"/>
</dbReference>
<dbReference type="Pfam" id="PF03992">
    <property type="entry name" value="ABM"/>
    <property type="match status" value="1"/>
</dbReference>
<dbReference type="PROSITE" id="PS51725">
    <property type="entry name" value="ABM"/>
    <property type="match status" value="1"/>
</dbReference>
<dbReference type="Proteomes" id="UP000010473">
    <property type="component" value="Chromosome"/>
</dbReference>
<dbReference type="STRING" id="111780.Sta7437_4145"/>
<dbReference type="GO" id="GO:0004497">
    <property type="term" value="F:monooxygenase activity"/>
    <property type="evidence" value="ECO:0007669"/>
    <property type="project" value="UniProtKB-KW"/>
</dbReference>
<accession>K9Y109</accession>
<dbReference type="KEGG" id="scs:Sta7437_4145"/>
<sequence length="101" mass="11394">MSQSVRVVARVIALPDKIEQLKAVLMELIEPTRAEVGCIQYDLLQNTCDPTDFTFVEEWTSTAALETHLTSPHLQKAINKINGLVAQKPDIRRYEHISCDS</sequence>
<evidence type="ECO:0000259" key="1">
    <source>
        <dbReference type="PROSITE" id="PS51725"/>
    </source>
</evidence>
<dbReference type="Gene3D" id="3.30.70.100">
    <property type="match status" value="1"/>
</dbReference>
<dbReference type="PANTHER" id="PTHR33336:SF15">
    <property type="entry name" value="ABM DOMAIN-CONTAINING PROTEIN"/>
    <property type="match status" value="1"/>
</dbReference>
<dbReference type="OrthoDB" id="9806189at2"/>
<organism evidence="2 3">
    <name type="scientific">Stanieria cyanosphaera (strain ATCC 29371 / PCC 7437)</name>
    <dbReference type="NCBI Taxonomy" id="111780"/>
    <lineage>
        <taxon>Bacteria</taxon>
        <taxon>Bacillati</taxon>
        <taxon>Cyanobacteriota</taxon>
        <taxon>Cyanophyceae</taxon>
        <taxon>Pleurocapsales</taxon>
        <taxon>Dermocarpellaceae</taxon>
        <taxon>Stanieria</taxon>
    </lineage>
</organism>
<dbReference type="PANTHER" id="PTHR33336">
    <property type="entry name" value="QUINOL MONOOXYGENASE YGIN-RELATED"/>
    <property type="match status" value="1"/>
</dbReference>
<dbReference type="InterPro" id="IPR007138">
    <property type="entry name" value="ABM_dom"/>
</dbReference>
<dbReference type="RefSeq" id="WP_015195276.1">
    <property type="nucleotide sequence ID" value="NC_019748.1"/>
</dbReference>
<name>K9Y109_STAC7</name>
<gene>
    <name evidence="2" type="ordered locus">Sta7437_4145</name>
</gene>
<keyword evidence="2" id="KW-0560">Oxidoreductase</keyword>
<evidence type="ECO:0000313" key="2">
    <source>
        <dbReference type="EMBL" id="AFZ37622.1"/>
    </source>
</evidence>
<keyword evidence="3" id="KW-1185">Reference proteome</keyword>
<protein>
    <submittedName>
        <fullName evidence="2">Antibiotic biosynthesis monooxygenase</fullName>
    </submittedName>
</protein>
<proteinExistence type="predicted"/>
<dbReference type="HOGENOM" id="CLU_131496_11_1_3"/>
<keyword evidence="2" id="KW-0503">Monooxygenase</keyword>